<keyword evidence="3" id="KW-1185">Reference proteome</keyword>
<dbReference type="KEGG" id="xba:C7S18_07135"/>
<dbReference type="Proteomes" id="UP000241074">
    <property type="component" value="Chromosome"/>
</dbReference>
<sequence>MNPDEQAALDGASASVMAAMLAAAKGPAWFSAVLQGVTLLGHSLCITDQSIWVSTAAAVLLLWQLLLAWRMALDAHLFHAFALSALSPSNLDDVLSEMGRHKQVSADRSMTDRVRGGWRLLRQQALLTSLTLALMLASNVLMPSAPHV</sequence>
<keyword evidence="1" id="KW-1133">Transmembrane helix</keyword>
<keyword evidence="1" id="KW-0472">Membrane</keyword>
<protein>
    <submittedName>
        <fullName evidence="2">Uncharacterized protein</fullName>
    </submittedName>
</protein>
<evidence type="ECO:0000313" key="2">
    <source>
        <dbReference type="EMBL" id="AVP96984.1"/>
    </source>
</evidence>
<dbReference type="AlphaFoldDB" id="A0A2P1PQ70"/>
<accession>A0A2P1PQ70</accession>
<name>A0A2P1PQ70_9GAMM</name>
<feature type="transmembrane region" description="Helical" evidence="1">
    <location>
        <begin position="12"/>
        <end position="30"/>
    </location>
</feature>
<proteinExistence type="predicted"/>
<reference evidence="2 3" key="2">
    <citation type="submission" date="2018-03" db="EMBL/GenBank/DDBJ databases">
        <authorList>
            <person name="Keele B.F."/>
        </authorList>
    </citation>
    <scope>NUCLEOTIDE SEQUENCE [LARGE SCALE GENOMIC DNA]</scope>
    <source>
        <strain evidence="2 3">D13</strain>
    </source>
</reference>
<feature type="transmembrane region" description="Helical" evidence="1">
    <location>
        <begin position="50"/>
        <end position="69"/>
    </location>
</feature>
<dbReference type="RefSeq" id="WP_106890909.1">
    <property type="nucleotide sequence ID" value="NZ_CP027860.1"/>
</dbReference>
<organism evidence="2 3">
    <name type="scientific">Ahniella affigens</name>
    <dbReference type="NCBI Taxonomy" id="2021234"/>
    <lineage>
        <taxon>Bacteria</taxon>
        <taxon>Pseudomonadati</taxon>
        <taxon>Pseudomonadota</taxon>
        <taxon>Gammaproteobacteria</taxon>
        <taxon>Lysobacterales</taxon>
        <taxon>Rhodanobacteraceae</taxon>
        <taxon>Ahniella</taxon>
    </lineage>
</organism>
<reference evidence="2 3" key="1">
    <citation type="submission" date="2018-03" db="EMBL/GenBank/DDBJ databases">
        <title>Ahniella affigens gen. nov., sp. nov., a gammaproteobacterium isolated from sandy soil near a stream.</title>
        <authorList>
            <person name="Ko Y."/>
            <person name="Kim J.-H."/>
        </authorList>
    </citation>
    <scope>NUCLEOTIDE SEQUENCE [LARGE SCALE GENOMIC DNA]</scope>
    <source>
        <strain evidence="2 3">D13</strain>
    </source>
</reference>
<evidence type="ECO:0000256" key="1">
    <source>
        <dbReference type="SAM" id="Phobius"/>
    </source>
</evidence>
<keyword evidence="1" id="KW-0812">Transmembrane</keyword>
<evidence type="ECO:0000313" key="3">
    <source>
        <dbReference type="Proteomes" id="UP000241074"/>
    </source>
</evidence>
<dbReference type="EMBL" id="CP027860">
    <property type="protein sequence ID" value="AVP96984.1"/>
    <property type="molecule type" value="Genomic_DNA"/>
</dbReference>
<gene>
    <name evidence="2" type="ORF">C7S18_07135</name>
</gene>